<name>A0ABY9UMV4_STRVL</name>
<dbReference type="EMBL" id="CP134214">
    <property type="protein sequence ID" value="WND24175.1"/>
    <property type="molecule type" value="Genomic_DNA"/>
</dbReference>
<feature type="transmembrane region" description="Helical" evidence="1">
    <location>
        <begin position="5"/>
        <end position="25"/>
    </location>
</feature>
<accession>A0ABY9UMV4</accession>
<reference evidence="2 3" key="1">
    <citation type="submission" date="2023-09" db="EMBL/GenBank/DDBJ databases">
        <title>The genome sequence of Streptomyces anthocyanicus.</title>
        <authorList>
            <person name="Mo P."/>
        </authorList>
    </citation>
    <scope>NUCLEOTIDE SEQUENCE [LARGE SCALE GENOMIC DNA]</scope>
    <source>
        <strain evidence="2 3">JCM 4387</strain>
        <plasmid evidence="2 3">punmamed1</plasmid>
    </source>
</reference>
<keyword evidence="1" id="KW-0812">Transmembrane</keyword>
<feature type="transmembrane region" description="Helical" evidence="1">
    <location>
        <begin position="143"/>
        <end position="163"/>
    </location>
</feature>
<keyword evidence="3" id="KW-1185">Reference proteome</keyword>
<evidence type="ECO:0000256" key="1">
    <source>
        <dbReference type="SAM" id="Phobius"/>
    </source>
</evidence>
<keyword evidence="1" id="KW-0472">Membrane</keyword>
<dbReference type="Proteomes" id="UP001249394">
    <property type="component" value="Plasmid punmamed1"/>
</dbReference>
<evidence type="ECO:0000313" key="2">
    <source>
        <dbReference type="EMBL" id="WND24175.1"/>
    </source>
</evidence>
<dbReference type="InterPro" id="IPR003744">
    <property type="entry name" value="YhhQ"/>
</dbReference>
<keyword evidence="1" id="KW-1133">Transmembrane helix</keyword>
<feature type="transmembrane region" description="Helical" evidence="1">
    <location>
        <begin position="84"/>
        <end position="103"/>
    </location>
</feature>
<sequence length="216" mass="23115">MKHRIAAVSTGVAYIGTILGANWLVTHYPSVPVGLGWQAPAGVFTVGIALVLRDLLHEWGGWKAVFTAIAIGTGLSYWLADPRFAFASAVAFAVAELADMLVYSPLRRRGLLLAVAASNAVGLVVDSWLFLKLAFDDLTFLPGQILAKTYMTVAAALVLWLIVRHRTRKNPPVVGDPCGCTVLQRGLCGHCAHDRCEDCKQCAGAGHPVHECQALA</sequence>
<gene>
    <name evidence="2" type="ORF">RI060_43425</name>
</gene>
<feature type="transmembrane region" description="Helical" evidence="1">
    <location>
        <begin position="110"/>
        <end position="131"/>
    </location>
</feature>
<keyword evidence="2" id="KW-0614">Plasmid</keyword>
<feature type="transmembrane region" description="Helical" evidence="1">
    <location>
        <begin position="31"/>
        <end position="52"/>
    </location>
</feature>
<dbReference type="Pfam" id="PF02592">
    <property type="entry name" value="Vut_1"/>
    <property type="match status" value="1"/>
</dbReference>
<proteinExistence type="predicted"/>
<evidence type="ECO:0000313" key="3">
    <source>
        <dbReference type="Proteomes" id="UP001249394"/>
    </source>
</evidence>
<protein>
    <submittedName>
        <fullName evidence="2">VUT family protein</fullName>
    </submittedName>
</protein>
<organism evidence="2 3">
    <name type="scientific">Streptomyces violaceus</name>
    <name type="common">Streptomyces venezuelae</name>
    <dbReference type="NCBI Taxonomy" id="1936"/>
    <lineage>
        <taxon>Bacteria</taxon>
        <taxon>Bacillati</taxon>
        <taxon>Actinomycetota</taxon>
        <taxon>Actinomycetes</taxon>
        <taxon>Kitasatosporales</taxon>
        <taxon>Streptomycetaceae</taxon>
        <taxon>Streptomyces</taxon>
    </lineage>
</organism>
<feature type="transmembrane region" description="Helical" evidence="1">
    <location>
        <begin position="59"/>
        <end position="78"/>
    </location>
</feature>
<geneLocation type="plasmid" evidence="2 3">
    <name>punmamed1</name>
</geneLocation>